<keyword evidence="2" id="KW-0378">Hydrolase</keyword>
<dbReference type="GO" id="GO:0003676">
    <property type="term" value="F:nucleic acid binding"/>
    <property type="evidence" value="ECO:0007669"/>
    <property type="project" value="InterPro"/>
</dbReference>
<dbReference type="RefSeq" id="WP_122901087.1">
    <property type="nucleotide sequence ID" value="NZ_RHIB01000003.1"/>
</dbReference>
<keyword evidence="3" id="KW-1185">Reference proteome</keyword>
<dbReference type="EMBL" id="RHIB01000003">
    <property type="protein sequence ID" value="RNA67042.1"/>
    <property type="molecule type" value="Genomic_DNA"/>
</dbReference>
<dbReference type="AlphaFoldDB" id="A0A3M7TNK8"/>
<name>A0A3M7TNK8_9BACI</name>
<reference evidence="2 3" key="1">
    <citation type="submission" date="2018-10" db="EMBL/GenBank/DDBJ databases">
        <title>Bacillus Keqinensis sp. nov., a moderately halophilic bacterium isolated from a saline-alkaline lake.</title>
        <authorList>
            <person name="Wang H."/>
        </authorList>
    </citation>
    <scope>NUCLEOTIDE SEQUENCE [LARGE SCALE GENOMIC DNA]</scope>
    <source>
        <strain evidence="2 3">KQ-3</strain>
    </source>
</reference>
<sequence length="100" mass="11679">MKGQTGTCELCLREGARLTEHHLIPKEEGGTHLETGMLCSPCHRQIHNLYTNQELALRLGTIERLRDDEKIKKFLKWIKKQPATASVKMKKSNERKRKRR</sequence>
<keyword evidence="2" id="KW-0540">Nuclease</keyword>
<evidence type="ECO:0000259" key="1">
    <source>
        <dbReference type="Pfam" id="PF01844"/>
    </source>
</evidence>
<dbReference type="PANTHER" id="PTHR37827:SF1">
    <property type="entry name" value="HNH DOMAIN-CONTAINING PROTEIN"/>
    <property type="match status" value="1"/>
</dbReference>
<dbReference type="GO" id="GO:0004519">
    <property type="term" value="F:endonuclease activity"/>
    <property type="evidence" value="ECO:0007669"/>
    <property type="project" value="UniProtKB-KW"/>
</dbReference>
<proteinExistence type="predicted"/>
<evidence type="ECO:0000313" key="3">
    <source>
        <dbReference type="Proteomes" id="UP000278746"/>
    </source>
</evidence>
<protein>
    <submittedName>
        <fullName evidence="2">HNH endonuclease</fullName>
    </submittedName>
</protein>
<comment type="caution">
    <text evidence="2">The sequence shown here is derived from an EMBL/GenBank/DDBJ whole genome shotgun (WGS) entry which is preliminary data.</text>
</comment>
<dbReference type="PANTHER" id="PTHR37827">
    <property type="entry name" value="TUDOR DOMAIN-CONTAINING PROTEIN"/>
    <property type="match status" value="1"/>
</dbReference>
<dbReference type="Proteomes" id="UP000278746">
    <property type="component" value="Unassembled WGS sequence"/>
</dbReference>
<dbReference type="OrthoDB" id="9802640at2"/>
<accession>A0A3M7TNK8</accession>
<dbReference type="Pfam" id="PF01844">
    <property type="entry name" value="HNH"/>
    <property type="match status" value="1"/>
</dbReference>
<feature type="domain" description="HNH" evidence="1">
    <location>
        <begin position="8"/>
        <end position="48"/>
    </location>
</feature>
<dbReference type="InterPro" id="IPR002711">
    <property type="entry name" value="HNH"/>
</dbReference>
<dbReference type="GO" id="GO:0008270">
    <property type="term" value="F:zinc ion binding"/>
    <property type="evidence" value="ECO:0007669"/>
    <property type="project" value="InterPro"/>
</dbReference>
<keyword evidence="2" id="KW-0255">Endonuclease</keyword>
<evidence type="ECO:0000313" key="2">
    <source>
        <dbReference type="EMBL" id="RNA67042.1"/>
    </source>
</evidence>
<organism evidence="2 3">
    <name type="scientific">Alteribacter keqinensis</name>
    <dbReference type="NCBI Taxonomy" id="2483800"/>
    <lineage>
        <taxon>Bacteria</taxon>
        <taxon>Bacillati</taxon>
        <taxon>Bacillota</taxon>
        <taxon>Bacilli</taxon>
        <taxon>Bacillales</taxon>
        <taxon>Bacillaceae</taxon>
        <taxon>Alteribacter</taxon>
    </lineage>
</organism>
<gene>
    <name evidence="2" type="ORF">EBO34_17790</name>
</gene>